<dbReference type="GO" id="GO:0051539">
    <property type="term" value="F:4 iron, 4 sulfur cluster binding"/>
    <property type="evidence" value="ECO:0007669"/>
    <property type="project" value="TreeGrafter"/>
</dbReference>
<dbReference type="InterPro" id="IPR034505">
    <property type="entry name" value="Coproporphyrinogen-III_oxidase"/>
</dbReference>
<name>A0A919R9Z0_9ACTN</name>
<reference evidence="4" key="1">
    <citation type="submission" date="2021-01" db="EMBL/GenBank/DDBJ databases">
        <title>Whole genome shotgun sequence of Sphaerisporangium rufum NBRC 109079.</title>
        <authorList>
            <person name="Komaki H."/>
            <person name="Tamura T."/>
        </authorList>
    </citation>
    <scope>NUCLEOTIDE SEQUENCE</scope>
    <source>
        <strain evidence="4">NBRC 109079</strain>
    </source>
</reference>
<gene>
    <name evidence="4" type="ORF">Sru01_49990</name>
</gene>
<dbReference type="SUPFAM" id="SSF102114">
    <property type="entry name" value="Radical SAM enzymes"/>
    <property type="match status" value="1"/>
</dbReference>
<dbReference type="InterPro" id="IPR010723">
    <property type="entry name" value="HemN_C"/>
</dbReference>
<dbReference type="CDD" id="cd01335">
    <property type="entry name" value="Radical_SAM"/>
    <property type="match status" value="1"/>
</dbReference>
<dbReference type="InterPro" id="IPR006638">
    <property type="entry name" value="Elp3/MiaA/NifB-like_rSAM"/>
</dbReference>
<keyword evidence="5" id="KW-1185">Reference proteome</keyword>
<evidence type="ECO:0000259" key="3">
    <source>
        <dbReference type="PROSITE" id="PS51918"/>
    </source>
</evidence>
<accession>A0A919R9Z0</accession>
<dbReference type="Pfam" id="PF06969">
    <property type="entry name" value="HemN_C"/>
    <property type="match status" value="1"/>
</dbReference>
<dbReference type="PANTHER" id="PTHR13932">
    <property type="entry name" value="COPROPORPHYRINIGEN III OXIDASE"/>
    <property type="match status" value="1"/>
</dbReference>
<evidence type="ECO:0000256" key="2">
    <source>
        <dbReference type="SAM" id="MobiDB-lite"/>
    </source>
</evidence>
<dbReference type="SFLD" id="SFLDG01065">
    <property type="entry name" value="anaerobic_coproporphyrinogen-I"/>
    <property type="match status" value="1"/>
</dbReference>
<evidence type="ECO:0000256" key="1">
    <source>
        <dbReference type="ARBA" id="ARBA00017228"/>
    </source>
</evidence>
<sequence>MLSQRGQVSDPAGNIRPSVPPGLGETLEYAQTKVGELPLGELRAAGVHRTPLEYYLVGTYPPLKYLRDIEEDEVYAGLTPSQNLYLHLPFCEQYCTFCHFYKEIRADAGRVDRYLAALREEITLAAARAPGGFTASSVYFGGGTPSYLDAAQLDGLFAHLWRHVRTGGDTEITFELHPGVVRRPDYEDRLDAIAAGGVNRWVFGIQSMDEQVLATLNRGHGRAEVYRLLELLAARDVRDLNVDLIFGLPSQTVENWYATLVELLAAGIEKFNIFPLMFKRSDPITRHYIRAPQEFPDERERLVMHYMAEYVLGHAGFTRGPVFYYSRRGEHSRQQRNKFDSIEADNLVGLGVSSFGYIGGTQYYNLCDNSAYMAAVAAGRTGVWRGHTLSAEERVRRAVMFGIRSGGVDFGALRDAFGVDGTELFAAELRRLRALGLVEVDGAHLALTDLGGAFVDGIGHLFASDEVRARVAEANERIESPASDPVDRHDYSPIGRLDLPGGIEDRHRDRAVR</sequence>
<feature type="region of interest" description="Disordered" evidence="2">
    <location>
        <begin position="1"/>
        <end position="23"/>
    </location>
</feature>
<organism evidence="4 5">
    <name type="scientific">Sphaerisporangium rufum</name>
    <dbReference type="NCBI Taxonomy" id="1381558"/>
    <lineage>
        <taxon>Bacteria</taxon>
        <taxon>Bacillati</taxon>
        <taxon>Actinomycetota</taxon>
        <taxon>Actinomycetes</taxon>
        <taxon>Streptosporangiales</taxon>
        <taxon>Streptosporangiaceae</taxon>
        <taxon>Sphaerisporangium</taxon>
    </lineage>
</organism>
<dbReference type="Gene3D" id="3.80.30.20">
    <property type="entry name" value="tm_1862 like domain"/>
    <property type="match status" value="1"/>
</dbReference>
<feature type="region of interest" description="Disordered" evidence="2">
    <location>
        <begin position="476"/>
        <end position="513"/>
    </location>
</feature>
<feature type="compositionally biased region" description="Basic and acidic residues" evidence="2">
    <location>
        <begin position="476"/>
        <end position="491"/>
    </location>
</feature>
<dbReference type="InterPro" id="IPR007197">
    <property type="entry name" value="rSAM"/>
</dbReference>
<proteinExistence type="predicted"/>
<dbReference type="GO" id="GO:0006779">
    <property type="term" value="P:porphyrin-containing compound biosynthetic process"/>
    <property type="evidence" value="ECO:0007669"/>
    <property type="project" value="TreeGrafter"/>
</dbReference>
<dbReference type="InterPro" id="IPR023404">
    <property type="entry name" value="rSAM_horseshoe"/>
</dbReference>
<dbReference type="PANTHER" id="PTHR13932:SF5">
    <property type="entry name" value="RADICAL S-ADENOSYL METHIONINE DOMAIN-CONTAINING PROTEIN 1, MITOCHONDRIAL"/>
    <property type="match status" value="1"/>
</dbReference>
<dbReference type="EMBL" id="BOOU01000067">
    <property type="protein sequence ID" value="GII80017.1"/>
    <property type="molecule type" value="Genomic_DNA"/>
</dbReference>
<comment type="caution">
    <text evidence="4">The sequence shown here is derived from an EMBL/GenBank/DDBJ whole genome shotgun (WGS) entry which is preliminary data.</text>
</comment>
<feature type="compositionally biased region" description="Basic and acidic residues" evidence="2">
    <location>
        <begin position="503"/>
        <end position="513"/>
    </location>
</feature>
<dbReference type="SFLD" id="SFLDS00029">
    <property type="entry name" value="Radical_SAM"/>
    <property type="match status" value="1"/>
</dbReference>
<dbReference type="Pfam" id="PF04055">
    <property type="entry name" value="Radical_SAM"/>
    <property type="match status" value="1"/>
</dbReference>
<feature type="domain" description="Radical SAM core" evidence="3">
    <location>
        <begin position="76"/>
        <end position="315"/>
    </location>
</feature>
<dbReference type="SFLD" id="SFLDG01082">
    <property type="entry name" value="B12-binding_domain_containing"/>
    <property type="match status" value="1"/>
</dbReference>
<dbReference type="GO" id="GO:0003824">
    <property type="term" value="F:catalytic activity"/>
    <property type="evidence" value="ECO:0007669"/>
    <property type="project" value="InterPro"/>
</dbReference>
<protein>
    <recommendedName>
        <fullName evidence="1">Heme chaperone HemW</fullName>
    </recommendedName>
</protein>
<dbReference type="GO" id="GO:0005737">
    <property type="term" value="C:cytoplasm"/>
    <property type="evidence" value="ECO:0007669"/>
    <property type="project" value="TreeGrafter"/>
</dbReference>
<evidence type="ECO:0000313" key="4">
    <source>
        <dbReference type="EMBL" id="GII80017.1"/>
    </source>
</evidence>
<dbReference type="Proteomes" id="UP000655287">
    <property type="component" value="Unassembled WGS sequence"/>
</dbReference>
<evidence type="ECO:0000313" key="5">
    <source>
        <dbReference type="Proteomes" id="UP000655287"/>
    </source>
</evidence>
<dbReference type="PROSITE" id="PS51918">
    <property type="entry name" value="RADICAL_SAM"/>
    <property type="match status" value="1"/>
</dbReference>
<dbReference type="SMART" id="SM00729">
    <property type="entry name" value="Elp3"/>
    <property type="match status" value="1"/>
</dbReference>
<dbReference type="AlphaFoldDB" id="A0A919R9Z0"/>
<dbReference type="InterPro" id="IPR058240">
    <property type="entry name" value="rSAM_sf"/>
</dbReference>